<evidence type="ECO:0000256" key="1">
    <source>
        <dbReference type="ARBA" id="ARBA00004123"/>
    </source>
</evidence>
<dbReference type="SUPFAM" id="SSF57716">
    <property type="entry name" value="Glucocorticoid receptor-like (DNA-binding domain)"/>
    <property type="match status" value="1"/>
</dbReference>
<dbReference type="Pfam" id="PF00105">
    <property type="entry name" value="zf-C4"/>
    <property type="match status" value="1"/>
</dbReference>
<evidence type="ECO:0000256" key="9">
    <source>
        <dbReference type="ARBA" id="ARBA00023242"/>
    </source>
</evidence>
<dbReference type="Gene3D" id="3.30.50.10">
    <property type="entry name" value="Erythroid Transcription Factor GATA-1, subunit A"/>
    <property type="match status" value="1"/>
</dbReference>
<keyword evidence="5" id="KW-0805">Transcription regulation</keyword>
<dbReference type="InterPro" id="IPR035500">
    <property type="entry name" value="NHR-like_dom_sf"/>
</dbReference>
<dbReference type="PROSITE" id="PS51030">
    <property type="entry name" value="NUCLEAR_REC_DBD_2"/>
    <property type="match status" value="1"/>
</dbReference>
<dbReference type="Proteomes" id="UP000663879">
    <property type="component" value="Unassembled WGS sequence"/>
</dbReference>
<evidence type="ECO:0000256" key="3">
    <source>
        <dbReference type="ARBA" id="ARBA00022771"/>
    </source>
</evidence>
<gene>
    <name evidence="12" type="ORF">OXX778_LOCUS1925</name>
</gene>
<evidence type="ECO:0000313" key="13">
    <source>
        <dbReference type="Proteomes" id="UP000663879"/>
    </source>
</evidence>
<feature type="compositionally biased region" description="Low complexity" evidence="10">
    <location>
        <begin position="125"/>
        <end position="135"/>
    </location>
</feature>
<dbReference type="InterPro" id="IPR050274">
    <property type="entry name" value="Nuclear_hormone_rcpt_NR2"/>
</dbReference>
<evidence type="ECO:0000256" key="6">
    <source>
        <dbReference type="ARBA" id="ARBA00023125"/>
    </source>
</evidence>
<keyword evidence="7" id="KW-0804">Transcription</keyword>
<dbReference type="Gene3D" id="1.10.565.10">
    <property type="entry name" value="Retinoid X Receptor"/>
    <property type="match status" value="2"/>
</dbReference>
<reference evidence="12" key="1">
    <citation type="submission" date="2021-02" db="EMBL/GenBank/DDBJ databases">
        <authorList>
            <person name="Nowell W R."/>
        </authorList>
    </citation>
    <scope>NUCLEOTIDE SEQUENCE</scope>
    <source>
        <strain evidence="12">Ploen Becks lab</strain>
    </source>
</reference>
<feature type="region of interest" description="Disordered" evidence="10">
    <location>
        <begin position="101"/>
        <end position="135"/>
    </location>
</feature>
<dbReference type="GO" id="GO:0003700">
    <property type="term" value="F:DNA-binding transcription factor activity"/>
    <property type="evidence" value="ECO:0007669"/>
    <property type="project" value="InterPro"/>
</dbReference>
<keyword evidence="6" id="KW-0238">DNA-binding</keyword>
<keyword evidence="3" id="KW-0863">Zinc-finger</keyword>
<evidence type="ECO:0000256" key="8">
    <source>
        <dbReference type="ARBA" id="ARBA00023170"/>
    </source>
</evidence>
<keyword evidence="9" id="KW-0539">Nucleus</keyword>
<dbReference type="GO" id="GO:0032502">
    <property type="term" value="P:developmental process"/>
    <property type="evidence" value="ECO:0007669"/>
    <property type="project" value="UniProtKB-ARBA"/>
</dbReference>
<dbReference type="InterPro" id="IPR001628">
    <property type="entry name" value="Znf_hrmn_rcpt"/>
</dbReference>
<dbReference type="PRINTS" id="PR00047">
    <property type="entry name" value="STROIDFINGER"/>
</dbReference>
<comment type="subcellular location">
    <subcellularLocation>
        <location evidence="1">Nucleus</location>
    </subcellularLocation>
</comment>
<keyword evidence="2" id="KW-0479">Metal-binding</keyword>
<keyword evidence="13" id="KW-1185">Reference proteome</keyword>
<evidence type="ECO:0000256" key="2">
    <source>
        <dbReference type="ARBA" id="ARBA00022723"/>
    </source>
</evidence>
<dbReference type="EMBL" id="CAJNOC010000136">
    <property type="protein sequence ID" value="CAF0718221.1"/>
    <property type="molecule type" value="Genomic_DNA"/>
</dbReference>
<evidence type="ECO:0000259" key="11">
    <source>
        <dbReference type="PROSITE" id="PS51030"/>
    </source>
</evidence>
<feature type="compositionally biased region" description="Polar residues" evidence="10">
    <location>
        <begin position="115"/>
        <end position="124"/>
    </location>
</feature>
<dbReference type="GO" id="GO:0005634">
    <property type="term" value="C:nucleus"/>
    <property type="evidence" value="ECO:0007669"/>
    <property type="project" value="UniProtKB-SubCell"/>
</dbReference>
<dbReference type="OrthoDB" id="10045640at2759"/>
<dbReference type="SUPFAM" id="SSF48508">
    <property type="entry name" value="Nuclear receptor ligand-binding domain"/>
    <property type="match status" value="1"/>
</dbReference>
<evidence type="ECO:0000313" key="12">
    <source>
        <dbReference type="EMBL" id="CAF0718221.1"/>
    </source>
</evidence>
<evidence type="ECO:0000256" key="5">
    <source>
        <dbReference type="ARBA" id="ARBA00023015"/>
    </source>
</evidence>
<keyword evidence="4" id="KW-0862">Zinc</keyword>
<proteinExistence type="predicted"/>
<organism evidence="12 13">
    <name type="scientific">Brachionus calyciflorus</name>
    <dbReference type="NCBI Taxonomy" id="104777"/>
    <lineage>
        <taxon>Eukaryota</taxon>
        <taxon>Metazoa</taxon>
        <taxon>Spiralia</taxon>
        <taxon>Gnathifera</taxon>
        <taxon>Rotifera</taxon>
        <taxon>Eurotatoria</taxon>
        <taxon>Monogononta</taxon>
        <taxon>Pseudotrocha</taxon>
        <taxon>Ploima</taxon>
        <taxon>Brachionidae</taxon>
        <taxon>Brachionus</taxon>
    </lineage>
</organism>
<evidence type="ECO:0000256" key="7">
    <source>
        <dbReference type="ARBA" id="ARBA00023163"/>
    </source>
</evidence>
<name>A0A813M535_9BILA</name>
<accession>A0A813M535</accession>
<feature type="domain" description="Nuclear receptor" evidence="11">
    <location>
        <begin position="15"/>
        <end position="102"/>
    </location>
</feature>
<dbReference type="GO" id="GO:0043565">
    <property type="term" value="F:sequence-specific DNA binding"/>
    <property type="evidence" value="ECO:0007669"/>
    <property type="project" value="InterPro"/>
</dbReference>
<evidence type="ECO:0000256" key="10">
    <source>
        <dbReference type="SAM" id="MobiDB-lite"/>
    </source>
</evidence>
<evidence type="ECO:0000256" key="4">
    <source>
        <dbReference type="ARBA" id="ARBA00022833"/>
    </source>
</evidence>
<dbReference type="SMART" id="SM00399">
    <property type="entry name" value="ZnF_C4"/>
    <property type="match status" value="1"/>
</dbReference>
<dbReference type="AlphaFoldDB" id="A0A813M535"/>
<keyword evidence="8" id="KW-0675">Receptor</keyword>
<dbReference type="GO" id="GO:0008270">
    <property type="term" value="F:zinc ion binding"/>
    <property type="evidence" value="ECO:0007669"/>
    <property type="project" value="UniProtKB-KW"/>
</dbReference>
<comment type="caution">
    <text evidence="12">The sequence shown here is derived from an EMBL/GenBank/DDBJ whole genome shotgun (WGS) entry which is preliminary data.</text>
</comment>
<dbReference type="FunFam" id="3.30.50.10:FF:000019">
    <property type="entry name" value="Nuclear receptor subfamily 2 group E member"/>
    <property type="match status" value="1"/>
</dbReference>
<dbReference type="PANTHER" id="PTHR24083">
    <property type="entry name" value="NUCLEAR HORMONE RECEPTOR"/>
    <property type="match status" value="1"/>
</dbReference>
<protein>
    <recommendedName>
        <fullName evidence="11">Nuclear receptor domain-containing protein</fullName>
    </recommendedName>
</protein>
<dbReference type="InterPro" id="IPR013088">
    <property type="entry name" value="Znf_NHR/GATA"/>
</dbReference>
<dbReference type="GO" id="GO:0006357">
    <property type="term" value="P:regulation of transcription by RNA polymerase II"/>
    <property type="evidence" value="ECO:0007669"/>
    <property type="project" value="UniProtKB-ARBA"/>
</dbReference>
<sequence>MNTHKFGIKGDRLLDIPCKVCGDKSSGKHYGIYSCDVTITIYFKGCSGFFKRSIHKNRHYTCKAVNDLKDKCPIDRTHRNQCRACRLQKCFDVGMNKEAVQHERGPRKIKHKTSLEMNKQNTGGSSPLSTSSSLVSVSPKSSSPIVSSGNCFSFNQAYYMPLVNNGIQNHHLFSEQNSAKRFKPTENFENNLIHLFMRLNEIQNGSQSGLSGQQNLSNLINLTKQLQSLNFKNEDISSSSNFLLKIANSNQTLINIQESAARIIFMIIERVKSLPISRNDQLCLLEKNWKNLFLFKLVEWKVPIYLIDENEILSLINKRCDMNLEKEKTIKDHQSNILQSFYSYEKHLSDLNTDAARENYGQPISDRFSIIINYLDEIHENVNEKILELIFFKDYIGEMSINRILCELFSKS</sequence>